<keyword evidence="5 7" id="KW-1133">Transmembrane helix</keyword>
<dbReference type="KEGG" id="gsl:JL72_p118"/>
<evidence type="ECO:0000256" key="7">
    <source>
        <dbReference type="SAM" id="Phobius"/>
    </source>
</evidence>
<dbReference type="InterPro" id="IPR012595">
    <property type="entry name" value="PetM_cyt_b6/f_cplx_su7"/>
</dbReference>
<keyword evidence="4" id="KW-0249">Electron transport</keyword>
<sequence>MIIDNEILNITLLMTVLTMIGLFLGFVLLKLQSE</sequence>
<dbReference type="Pfam" id="PF08041">
    <property type="entry name" value="PetM"/>
    <property type="match status" value="1"/>
</dbReference>
<keyword evidence="6 7" id="KW-0472">Membrane</keyword>
<keyword evidence="2" id="KW-0813">Transport</keyword>
<dbReference type="GO" id="GO:0016020">
    <property type="term" value="C:membrane"/>
    <property type="evidence" value="ECO:0007669"/>
    <property type="project" value="UniProtKB-SubCell"/>
</dbReference>
<keyword evidence="3 7" id="KW-0812">Transmembrane</keyword>
<evidence type="ECO:0000256" key="2">
    <source>
        <dbReference type="ARBA" id="ARBA00022448"/>
    </source>
</evidence>
<dbReference type="RefSeq" id="YP_009051092.1">
    <property type="nucleotide sequence ID" value="NC_024665.1"/>
</dbReference>
<dbReference type="AlphaFoldDB" id="A0A075W3I8"/>
<evidence type="ECO:0000313" key="8">
    <source>
        <dbReference type="EMBL" id="AIG92535.1"/>
    </source>
</evidence>
<dbReference type="SUPFAM" id="SSF103441">
    <property type="entry name" value="PetM subunit of the cytochrome b6f complex"/>
    <property type="match status" value="1"/>
</dbReference>
<protein>
    <submittedName>
        <fullName evidence="8">Cytochrome b6/f complex subunit VII</fullName>
    </submittedName>
</protein>
<evidence type="ECO:0000256" key="6">
    <source>
        <dbReference type="ARBA" id="ARBA00023136"/>
    </source>
</evidence>
<comment type="subcellular location">
    <subcellularLocation>
        <location evidence="1">Membrane</location>
        <topology evidence="1">Single-pass membrane protein</topology>
    </subcellularLocation>
</comment>
<feature type="transmembrane region" description="Helical" evidence="7">
    <location>
        <begin position="7"/>
        <end position="29"/>
    </location>
</feature>
<keyword evidence="8" id="KW-0934">Plastid</keyword>
<evidence type="ECO:0000256" key="5">
    <source>
        <dbReference type="ARBA" id="ARBA00022989"/>
    </source>
</evidence>
<dbReference type="EMBL" id="KJ700459">
    <property type="protein sequence ID" value="AIG92535.1"/>
    <property type="molecule type" value="Genomic_DNA"/>
</dbReference>
<geneLocation type="plastid" evidence="8"/>
<evidence type="ECO:0000256" key="1">
    <source>
        <dbReference type="ARBA" id="ARBA00004167"/>
    </source>
</evidence>
<proteinExistence type="predicted"/>
<organism evidence="8">
    <name type="scientific">Galdieria sulphuraria</name>
    <name type="common">Red alga</name>
    <dbReference type="NCBI Taxonomy" id="130081"/>
    <lineage>
        <taxon>Eukaryota</taxon>
        <taxon>Rhodophyta</taxon>
        <taxon>Bangiophyceae</taxon>
        <taxon>Galdieriales</taxon>
        <taxon>Galdieriaceae</taxon>
        <taxon>Galdieria</taxon>
    </lineage>
</organism>
<name>A0A075W3I8_GALSU</name>
<evidence type="ECO:0000256" key="3">
    <source>
        <dbReference type="ARBA" id="ARBA00022692"/>
    </source>
</evidence>
<reference evidence="8" key="1">
    <citation type="journal article" date="2015" name="Genome Biol. Evol.">
        <title>Extreme features of the Galdieria sulphuraria organellar genomes: a consequence of polyextremophily?</title>
        <authorList>
            <person name="Jain K."/>
            <person name="Krause K."/>
            <person name="Grewe F."/>
            <person name="Nelson G.F."/>
            <person name="Weber A.P."/>
            <person name="Christensen A.C."/>
            <person name="Mower J.P."/>
        </authorList>
    </citation>
    <scope>NUCLEOTIDE SEQUENCE</scope>
    <source>
        <strain evidence="8">074W</strain>
    </source>
</reference>
<dbReference type="GeneID" id="20005586"/>
<accession>A0A075W3I8</accession>
<gene>
    <name evidence="8" type="primary">petM</name>
</gene>
<dbReference type="GO" id="GO:0009512">
    <property type="term" value="C:cytochrome b6f complex"/>
    <property type="evidence" value="ECO:0007669"/>
    <property type="project" value="InterPro"/>
</dbReference>
<evidence type="ECO:0000256" key="4">
    <source>
        <dbReference type="ARBA" id="ARBA00022982"/>
    </source>
</evidence>